<evidence type="ECO:0000256" key="1">
    <source>
        <dbReference type="PROSITE-ProRule" id="PRU00473"/>
    </source>
</evidence>
<dbReference type="PRINTS" id="PR01023">
    <property type="entry name" value="NAFLGMOTY"/>
</dbReference>
<dbReference type="CDD" id="cd07185">
    <property type="entry name" value="OmpA_C-like"/>
    <property type="match status" value="1"/>
</dbReference>
<dbReference type="RefSeq" id="WP_349246155.1">
    <property type="nucleotide sequence ID" value="NZ_JASCXX010000024.1"/>
</dbReference>
<dbReference type="EMBL" id="JASCXX010000024">
    <property type="protein sequence ID" value="MDI6450744.1"/>
    <property type="molecule type" value="Genomic_DNA"/>
</dbReference>
<reference evidence="4" key="1">
    <citation type="submission" date="2023-05" db="EMBL/GenBank/DDBJ databases">
        <title>Anaerotaeda fermentans gen. nov., sp. nov., a novel anaerobic planctomycete of the new family within the order Sedimentisphaerales isolated from Taman Peninsula, Russia.</title>
        <authorList>
            <person name="Khomyakova M.A."/>
            <person name="Merkel A.Y."/>
            <person name="Slobodkin A.I."/>
        </authorList>
    </citation>
    <scope>NUCLEOTIDE SEQUENCE</scope>
    <source>
        <strain evidence="4">M17dextr</strain>
    </source>
</reference>
<dbReference type="PROSITE" id="PS51257">
    <property type="entry name" value="PROKAR_LIPOPROTEIN"/>
    <property type="match status" value="1"/>
</dbReference>
<keyword evidence="1" id="KW-0472">Membrane</keyword>
<comment type="caution">
    <text evidence="4">The sequence shown here is derived from an EMBL/GenBank/DDBJ whole genome shotgun (WGS) entry which is preliminary data.</text>
</comment>
<dbReference type="SUPFAM" id="SSF103088">
    <property type="entry name" value="OmpA-like"/>
    <property type="match status" value="1"/>
</dbReference>
<protein>
    <submittedName>
        <fullName evidence="4">OmpA family protein</fullName>
    </submittedName>
</protein>
<proteinExistence type="predicted"/>
<evidence type="ECO:0000313" key="5">
    <source>
        <dbReference type="Proteomes" id="UP001431776"/>
    </source>
</evidence>
<evidence type="ECO:0000259" key="3">
    <source>
        <dbReference type="PROSITE" id="PS51123"/>
    </source>
</evidence>
<gene>
    <name evidence="4" type="ORF">QJ522_16920</name>
</gene>
<evidence type="ECO:0000256" key="2">
    <source>
        <dbReference type="SAM" id="Coils"/>
    </source>
</evidence>
<dbReference type="PROSITE" id="PS51123">
    <property type="entry name" value="OMPA_2"/>
    <property type="match status" value="1"/>
</dbReference>
<feature type="coiled-coil region" evidence="2">
    <location>
        <begin position="31"/>
        <end position="79"/>
    </location>
</feature>
<dbReference type="GO" id="GO:0016020">
    <property type="term" value="C:membrane"/>
    <property type="evidence" value="ECO:0007669"/>
    <property type="project" value="UniProtKB-UniRule"/>
</dbReference>
<dbReference type="InterPro" id="IPR050330">
    <property type="entry name" value="Bact_OuterMem_StrucFunc"/>
</dbReference>
<sequence>MHVVKVRLIVPLLLVVGLSLVSGCTDYKKKYDYLNVEHQNLKGRFENLQNEKQQLAQRISQDQRTIDELRRQIEELNQTPAEATGFGEGYDVAFDAAAGTITVTLPNTILFESGKAELKSATSAELDHILSVLKSKYAGKAIDVVGHTDTDPIKKSPWKDNWELSAQRALSVTRYLMNQGIPASEIRAAGCGPARPIAPNTTVAGKAKNRRVEIVVSMR</sequence>
<feature type="domain" description="OmpA-like" evidence="3">
    <location>
        <begin position="98"/>
        <end position="219"/>
    </location>
</feature>
<dbReference type="InterPro" id="IPR036737">
    <property type="entry name" value="OmpA-like_sf"/>
</dbReference>
<dbReference type="Gene3D" id="1.20.5.1000">
    <property type="entry name" value="arf6 gtpase in complex with a specific effector, jip4"/>
    <property type="match status" value="1"/>
</dbReference>
<organism evidence="4 5">
    <name type="scientific">Anaerobaca lacustris</name>
    <dbReference type="NCBI Taxonomy" id="3044600"/>
    <lineage>
        <taxon>Bacteria</taxon>
        <taxon>Pseudomonadati</taxon>
        <taxon>Planctomycetota</taxon>
        <taxon>Phycisphaerae</taxon>
        <taxon>Sedimentisphaerales</taxon>
        <taxon>Anaerobacaceae</taxon>
        <taxon>Anaerobaca</taxon>
    </lineage>
</organism>
<keyword evidence="5" id="KW-1185">Reference proteome</keyword>
<dbReference type="PANTHER" id="PTHR30329">
    <property type="entry name" value="STATOR ELEMENT OF FLAGELLAR MOTOR COMPLEX"/>
    <property type="match status" value="1"/>
</dbReference>
<dbReference type="Gene3D" id="3.30.1330.60">
    <property type="entry name" value="OmpA-like domain"/>
    <property type="match status" value="1"/>
</dbReference>
<dbReference type="AlphaFoldDB" id="A0AAW6U4Z8"/>
<evidence type="ECO:0000313" key="4">
    <source>
        <dbReference type="EMBL" id="MDI6450744.1"/>
    </source>
</evidence>
<dbReference type="Pfam" id="PF00691">
    <property type="entry name" value="OmpA"/>
    <property type="match status" value="1"/>
</dbReference>
<dbReference type="InterPro" id="IPR006665">
    <property type="entry name" value="OmpA-like"/>
</dbReference>
<dbReference type="PANTHER" id="PTHR30329:SF21">
    <property type="entry name" value="LIPOPROTEIN YIAD-RELATED"/>
    <property type="match status" value="1"/>
</dbReference>
<name>A0AAW6U4Z8_9BACT</name>
<accession>A0AAW6U4Z8</accession>
<dbReference type="Proteomes" id="UP001431776">
    <property type="component" value="Unassembled WGS sequence"/>
</dbReference>
<keyword evidence="2" id="KW-0175">Coiled coil</keyword>